<evidence type="ECO:0000313" key="8">
    <source>
        <dbReference type="Proteomes" id="UP000285961"/>
    </source>
</evidence>
<comment type="function">
    <text evidence="4">Required for dimerization of active 70S ribosomes into 100S ribosomes in stationary phase; 100S ribosomes are translationally inactive and sometimes present during exponential growth.</text>
</comment>
<dbReference type="InterPro" id="IPR038416">
    <property type="entry name" value="Ribosom_S30AE_C_sf"/>
</dbReference>
<dbReference type="AlphaFoldDB" id="A0A419EWD6"/>
<dbReference type="GO" id="GO:0045900">
    <property type="term" value="P:negative regulation of translational elongation"/>
    <property type="evidence" value="ECO:0007669"/>
    <property type="project" value="TreeGrafter"/>
</dbReference>
<dbReference type="Pfam" id="PF16321">
    <property type="entry name" value="Ribosom_S30AE_C"/>
    <property type="match status" value="1"/>
</dbReference>
<comment type="caution">
    <text evidence="7">The sequence shown here is derived from an EMBL/GenBank/DDBJ whole genome shotgun (WGS) entry which is preliminary data.</text>
</comment>
<organism evidence="7 8">
    <name type="scientific">Candidatus Abyssobacteria bacterium SURF_17</name>
    <dbReference type="NCBI Taxonomy" id="2093361"/>
    <lineage>
        <taxon>Bacteria</taxon>
        <taxon>Pseudomonadati</taxon>
        <taxon>Candidatus Hydrogenedentota</taxon>
        <taxon>Candidatus Abyssobacteria</taxon>
    </lineage>
</organism>
<comment type="subunit">
    <text evidence="2">Associates exclusively with 100S ribosomes, which are dimers of 70S ribosomes.</text>
</comment>
<gene>
    <name evidence="7" type="primary">raiA</name>
    <name evidence="4" type="synonym">hpf</name>
    <name evidence="7" type="ORF">C4532_11895</name>
</gene>
<dbReference type="Proteomes" id="UP000285961">
    <property type="component" value="Unassembled WGS sequence"/>
</dbReference>
<dbReference type="InterPro" id="IPR036567">
    <property type="entry name" value="RHF-like"/>
</dbReference>
<dbReference type="PANTHER" id="PTHR33231">
    <property type="entry name" value="30S RIBOSOMAL PROTEIN"/>
    <property type="match status" value="1"/>
</dbReference>
<dbReference type="Gene3D" id="3.30.505.50">
    <property type="entry name" value="Sigma 54 modulation/S30EA ribosomal protein, C-terminal domain"/>
    <property type="match status" value="1"/>
</dbReference>
<proteinExistence type="inferred from homology"/>
<dbReference type="InterPro" id="IPR003489">
    <property type="entry name" value="RHF/RaiA"/>
</dbReference>
<protein>
    <recommendedName>
        <fullName evidence="3 4">Ribosome hibernation promoting factor</fullName>
        <shortName evidence="4">HPF</shortName>
    </recommendedName>
</protein>
<dbReference type="HAMAP" id="MF_00839">
    <property type="entry name" value="HPF"/>
    <property type="match status" value="1"/>
</dbReference>
<keyword evidence="1 4" id="KW-0810">Translation regulation</keyword>
<feature type="compositionally biased region" description="Basic residues" evidence="5">
    <location>
        <begin position="90"/>
        <end position="99"/>
    </location>
</feature>
<sequence length="186" mass="21048">MELTVTGRHVEITEPIRSHIEKKLQKVLSSFDRITDVRVVLSVEKYRQFAEITVSGGNSVRFHSQEATDDMYVSIDKAVEKIQRQLRTRVSKARRAKRKKSEEPAAAAQESDEGAPEPEELLEQHGQYSVSVSTHFGAKPMSVEDAVMQIEASGDVFFAFVNERSNDVNVVYRKKDGGYGLLRRTF</sequence>
<evidence type="ECO:0000259" key="6">
    <source>
        <dbReference type="Pfam" id="PF16321"/>
    </source>
</evidence>
<feature type="domain" description="Sigma 54 modulation/S30EA ribosomal protein C-terminal" evidence="6">
    <location>
        <begin position="133"/>
        <end position="181"/>
    </location>
</feature>
<feature type="region of interest" description="Disordered" evidence="5">
    <location>
        <begin position="90"/>
        <end position="123"/>
    </location>
</feature>
<evidence type="ECO:0000256" key="3">
    <source>
        <dbReference type="ARBA" id="ARBA00041148"/>
    </source>
</evidence>
<evidence type="ECO:0000313" key="7">
    <source>
        <dbReference type="EMBL" id="RJP68891.1"/>
    </source>
</evidence>
<evidence type="ECO:0000256" key="5">
    <source>
        <dbReference type="SAM" id="MobiDB-lite"/>
    </source>
</evidence>
<comment type="subunit">
    <text evidence="4">Interacts with 100S ribosomes.</text>
</comment>
<dbReference type="SUPFAM" id="SSF69754">
    <property type="entry name" value="Ribosome binding protein Y (YfiA homologue)"/>
    <property type="match status" value="1"/>
</dbReference>
<dbReference type="InterPro" id="IPR034694">
    <property type="entry name" value="HPF_long/plastid"/>
</dbReference>
<reference evidence="7 8" key="1">
    <citation type="journal article" date="2017" name="ISME J.">
        <title>Energy and carbon metabolisms in a deep terrestrial subsurface fluid microbial community.</title>
        <authorList>
            <person name="Momper L."/>
            <person name="Jungbluth S.P."/>
            <person name="Lee M.D."/>
            <person name="Amend J.P."/>
        </authorList>
    </citation>
    <scope>NUCLEOTIDE SEQUENCE [LARGE SCALE GENOMIC DNA]</scope>
    <source>
        <strain evidence="7">SURF_17</strain>
    </source>
</reference>
<comment type="similarity">
    <text evidence="4">Belongs to the HPF/YfiA ribosome-associated protein family. Long HPF subfamily.</text>
</comment>
<dbReference type="InterPro" id="IPR032528">
    <property type="entry name" value="Ribosom_S30AE_C"/>
</dbReference>
<dbReference type="EMBL" id="QZKI01000088">
    <property type="protein sequence ID" value="RJP68891.1"/>
    <property type="molecule type" value="Genomic_DNA"/>
</dbReference>
<feature type="compositionally biased region" description="Acidic residues" evidence="5">
    <location>
        <begin position="110"/>
        <end position="121"/>
    </location>
</feature>
<dbReference type="PANTHER" id="PTHR33231:SF1">
    <property type="entry name" value="30S RIBOSOMAL PROTEIN"/>
    <property type="match status" value="1"/>
</dbReference>
<evidence type="ECO:0000256" key="1">
    <source>
        <dbReference type="ARBA" id="ARBA00022845"/>
    </source>
</evidence>
<dbReference type="Gene3D" id="3.30.160.100">
    <property type="entry name" value="Ribosome hibernation promotion factor-like"/>
    <property type="match status" value="1"/>
</dbReference>
<name>A0A419EWD6_9BACT</name>
<keyword evidence="4" id="KW-0963">Cytoplasm</keyword>
<accession>A0A419EWD6</accession>
<dbReference type="GO" id="GO:0022627">
    <property type="term" value="C:cytosolic small ribosomal subunit"/>
    <property type="evidence" value="ECO:0007669"/>
    <property type="project" value="TreeGrafter"/>
</dbReference>
<comment type="subcellular location">
    <subcellularLocation>
        <location evidence="4">Cytoplasm</location>
    </subcellularLocation>
</comment>
<dbReference type="Pfam" id="PF02482">
    <property type="entry name" value="Ribosomal_S30AE"/>
    <property type="match status" value="1"/>
</dbReference>
<dbReference type="GO" id="GO:0043024">
    <property type="term" value="F:ribosomal small subunit binding"/>
    <property type="evidence" value="ECO:0007669"/>
    <property type="project" value="TreeGrafter"/>
</dbReference>
<evidence type="ECO:0000256" key="4">
    <source>
        <dbReference type="HAMAP-Rule" id="MF_00839"/>
    </source>
</evidence>
<evidence type="ECO:0000256" key="2">
    <source>
        <dbReference type="ARBA" id="ARBA00038695"/>
    </source>
</evidence>
<dbReference type="InterPro" id="IPR050574">
    <property type="entry name" value="HPF/YfiA_ribosome-assoc"/>
</dbReference>
<dbReference type="NCBIfam" id="TIGR00741">
    <property type="entry name" value="yfiA"/>
    <property type="match status" value="1"/>
</dbReference>
<dbReference type="CDD" id="cd00552">
    <property type="entry name" value="RaiA"/>
    <property type="match status" value="1"/>
</dbReference>